<reference evidence="1 2" key="1">
    <citation type="submission" date="2019-09" db="EMBL/GenBank/DDBJ databases">
        <authorList>
            <person name="Depoorter E."/>
        </authorList>
    </citation>
    <scope>NUCLEOTIDE SEQUENCE [LARGE SCALE GENOMIC DNA]</scope>
    <source>
        <strain evidence="1">LMG 26883</strain>
    </source>
</reference>
<gene>
    <name evidence="1" type="ORF">BPS26883_00556</name>
</gene>
<protein>
    <submittedName>
        <fullName evidence="1">Uncharacterized protein</fullName>
    </submittedName>
</protein>
<accession>A0A6P2HFU9</accession>
<sequence length="262" mass="28613">MQLQRWNGGPFYPSTCTLPFAHQPAHSLSRLATATVCASKAFSPYTGIRTLSSPCVRRPVTPVRRPLGTLRAAARSGRLWLSPTHVPYAQSRSCIGARSARAAICYGGTSQLLQPIAPLPPRGFREEEGFSSMNPRFPRVSASFSPWSPGSAAPKVSQHQPTSIGIAPGWVTFFYEDSLPRCSTPRGPFKPLVSLARSASHAITSLRTPVQLSRQYRPRGTRGRPSAPLSEAAKRFEQLSCATYRRLANRFGATANFLSERS</sequence>
<proteinExistence type="predicted"/>
<evidence type="ECO:0000313" key="2">
    <source>
        <dbReference type="Proteomes" id="UP000494162"/>
    </source>
</evidence>
<dbReference type="Proteomes" id="UP000494162">
    <property type="component" value="Unassembled WGS sequence"/>
</dbReference>
<organism evidence="1 2">
    <name type="scientific">Burkholderia pseudomultivorans</name>
    <dbReference type="NCBI Taxonomy" id="1207504"/>
    <lineage>
        <taxon>Bacteria</taxon>
        <taxon>Pseudomonadati</taxon>
        <taxon>Pseudomonadota</taxon>
        <taxon>Betaproteobacteria</taxon>
        <taxon>Burkholderiales</taxon>
        <taxon>Burkholderiaceae</taxon>
        <taxon>Burkholderia</taxon>
        <taxon>Burkholderia cepacia complex</taxon>
    </lineage>
</organism>
<dbReference type="EMBL" id="CABVPP010000002">
    <property type="protein sequence ID" value="VWB15421.1"/>
    <property type="molecule type" value="Genomic_DNA"/>
</dbReference>
<name>A0A6P2HFU9_9BURK</name>
<evidence type="ECO:0000313" key="1">
    <source>
        <dbReference type="EMBL" id="VWB15421.1"/>
    </source>
</evidence>
<dbReference type="AlphaFoldDB" id="A0A6P2HFU9"/>